<evidence type="ECO:0000259" key="1">
    <source>
        <dbReference type="PROSITE" id="PS50022"/>
    </source>
</evidence>
<sequence>MPAQPDLTGPYCATFSIEVMLEAGVNRLSVIARELASSDPDSPNAVDRETISLFYLPELEPEAAEGGVFTLSDGDRATVVIPVDAFDEHITKLQFFSVPPEAVDPLSYRGNSRIVKGTAPVVVYRFEALRQGVFAAEATSALPDQPPTFAVDGILESPSTWVAGLVPLPVSLTIDLDVRRTVSRIVVHANAEGGTSFGPQRATLLTSNDNENFTSVLEVTAFDDRATTIELPTRPSARYFRLEITESKQANNLQLNEIEFFDVSGAKIVSFDPFEYLILERPALLELAYRSSDLMVANIRRESDLKVFAWDASAQEWQLVGGEIDLNRQVVRMELNFISQVALFQAVPSQIQAAWSFNPFSPDGNGIADRTRLTIVNHNTSHIGGTEPVVEIFDLHNKLIRTLVNQTVMRSNTMSVEWDGRDEAGEIVNIGPYIYQIRLKSGDQVEVRNGVIVVGK</sequence>
<dbReference type="InterPro" id="IPR008979">
    <property type="entry name" value="Galactose-bd-like_sf"/>
</dbReference>
<comment type="caution">
    <text evidence="2">The sequence shown here is derived from an EMBL/GenBank/DDBJ whole genome shotgun (WGS) entry which is preliminary data.</text>
</comment>
<dbReference type="SUPFAM" id="SSF49785">
    <property type="entry name" value="Galactose-binding domain-like"/>
    <property type="match status" value="1"/>
</dbReference>
<keyword evidence="3" id="KW-1185">Reference proteome</keyword>
<name>A0AA35W1C1_GEOBA</name>
<accession>A0AA35W1C1</accession>
<evidence type="ECO:0000313" key="2">
    <source>
        <dbReference type="EMBL" id="CAI7995093.1"/>
    </source>
</evidence>
<dbReference type="Pfam" id="PF00754">
    <property type="entry name" value="F5_F8_type_C"/>
    <property type="match status" value="1"/>
</dbReference>
<dbReference type="InterPro" id="IPR000421">
    <property type="entry name" value="FA58C"/>
</dbReference>
<organism evidence="2 3">
    <name type="scientific">Geodia barretti</name>
    <name type="common">Barrett's horny sponge</name>
    <dbReference type="NCBI Taxonomy" id="519541"/>
    <lineage>
        <taxon>Eukaryota</taxon>
        <taxon>Metazoa</taxon>
        <taxon>Porifera</taxon>
        <taxon>Demospongiae</taxon>
        <taxon>Heteroscleromorpha</taxon>
        <taxon>Tetractinellida</taxon>
        <taxon>Astrophorina</taxon>
        <taxon>Geodiidae</taxon>
        <taxon>Geodia</taxon>
    </lineage>
</organism>
<dbReference type="Gene3D" id="2.60.120.260">
    <property type="entry name" value="Galactose-binding domain-like"/>
    <property type="match status" value="1"/>
</dbReference>
<dbReference type="AlphaFoldDB" id="A0AA35W1C1"/>
<reference evidence="2" key="1">
    <citation type="submission" date="2023-03" db="EMBL/GenBank/DDBJ databases">
        <authorList>
            <person name="Steffen K."/>
            <person name="Cardenas P."/>
        </authorList>
    </citation>
    <scope>NUCLEOTIDE SEQUENCE</scope>
</reference>
<proteinExistence type="predicted"/>
<dbReference type="EMBL" id="CASHTH010000237">
    <property type="protein sequence ID" value="CAI7995093.1"/>
    <property type="molecule type" value="Genomic_DNA"/>
</dbReference>
<dbReference type="Gene3D" id="2.60.40.4070">
    <property type="match status" value="1"/>
</dbReference>
<dbReference type="Proteomes" id="UP001174909">
    <property type="component" value="Unassembled WGS sequence"/>
</dbReference>
<evidence type="ECO:0000313" key="3">
    <source>
        <dbReference type="Proteomes" id="UP001174909"/>
    </source>
</evidence>
<protein>
    <recommendedName>
        <fullName evidence="1">F5/8 type C domain-containing protein</fullName>
    </recommendedName>
</protein>
<gene>
    <name evidence="2" type="ORF">GBAR_LOCUS1619</name>
</gene>
<feature type="domain" description="F5/8 type C" evidence="1">
    <location>
        <begin position="117"/>
        <end position="263"/>
    </location>
</feature>
<dbReference type="PROSITE" id="PS50022">
    <property type="entry name" value="FA58C_3"/>
    <property type="match status" value="1"/>
</dbReference>